<evidence type="ECO:0000313" key="6">
    <source>
        <dbReference type="Proteomes" id="UP000199088"/>
    </source>
</evidence>
<sequence length="470" mass="49613">MTVTSRPVAVVAGIVSAALLLTGCGTTLVPGRASSAEPPITDVAPADFPITGAAETEADVTARNSLADLNDFWAQTFPEVYGEDFPALTGGYFSVDPGDVDESQYPDGEIGCSSAPEEVEQNAFYCPPDSGTSNEDSISYDRAFLQELGDQFGRFLPALIMAHEFGHAVQGRVGYPADDTSINTETQADCFAGAWTRWVADGNASHETIRAPELDDLLAGYYVVRDPPGTDPAAEQAHGSYFDRVSAIQDGFDGGAAACRDNYESDRRFTQAEFTDEELAEGGTGNAPPDEIAAVIESALPEYYADSFPSDLGTDFTEPTIEPFDGTAPSCAGMNTDTNAGFCPDGDIVYYDQTDLAEPAYRDIGDYAVLTAVAIPYGIAARDQLGLSTDDEDAIRSATCQAGAFSGAALNGEVTSIALSPGDFDEAVQFLLAYGKDPTVFPDVGLSGFQLVDVFRQGYLYGLTACGLQA</sequence>
<keyword evidence="3" id="KW-1133">Transmembrane helix</keyword>
<reference evidence="6" key="1">
    <citation type="submission" date="2016-10" db="EMBL/GenBank/DDBJ databases">
        <authorList>
            <person name="Varghese N."/>
            <person name="Submissions S."/>
        </authorList>
    </citation>
    <scope>NUCLEOTIDE SEQUENCE [LARGE SCALE GENOMIC DNA]</scope>
    <source>
        <strain evidence="6">DSM 45843</strain>
    </source>
</reference>
<proteinExistence type="predicted"/>
<dbReference type="PANTHER" id="PTHR30168:SF0">
    <property type="entry name" value="INNER MEMBRANE PROTEIN"/>
    <property type="match status" value="1"/>
</dbReference>
<evidence type="ECO:0000256" key="2">
    <source>
        <dbReference type="ARBA" id="ARBA00022692"/>
    </source>
</evidence>
<evidence type="ECO:0000313" key="5">
    <source>
        <dbReference type="EMBL" id="SDO22064.1"/>
    </source>
</evidence>
<name>A0A1H0HSK2_9ACTN</name>
<dbReference type="PROSITE" id="PS51257">
    <property type="entry name" value="PROKAR_LIPOPROTEIN"/>
    <property type="match status" value="1"/>
</dbReference>
<dbReference type="Proteomes" id="UP000199088">
    <property type="component" value="Unassembled WGS sequence"/>
</dbReference>
<keyword evidence="4" id="KW-0472">Membrane</keyword>
<dbReference type="InterPro" id="IPR007343">
    <property type="entry name" value="Uncharacterised_pept_Zn_put"/>
</dbReference>
<evidence type="ECO:0000256" key="3">
    <source>
        <dbReference type="ARBA" id="ARBA00022989"/>
    </source>
</evidence>
<gene>
    <name evidence="5" type="ORF">SAMN05660199_01555</name>
</gene>
<dbReference type="EMBL" id="FNIR01000004">
    <property type="protein sequence ID" value="SDO22064.1"/>
    <property type="molecule type" value="Genomic_DNA"/>
</dbReference>
<evidence type="ECO:0000256" key="4">
    <source>
        <dbReference type="ARBA" id="ARBA00023136"/>
    </source>
</evidence>
<dbReference type="GO" id="GO:0016020">
    <property type="term" value="C:membrane"/>
    <property type="evidence" value="ECO:0007669"/>
    <property type="project" value="UniProtKB-SubCell"/>
</dbReference>
<evidence type="ECO:0000256" key="1">
    <source>
        <dbReference type="ARBA" id="ARBA00004167"/>
    </source>
</evidence>
<organism evidence="5 6">
    <name type="scientific">Klenkia soli</name>
    <dbReference type="NCBI Taxonomy" id="1052260"/>
    <lineage>
        <taxon>Bacteria</taxon>
        <taxon>Bacillati</taxon>
        <taxon>Actinomycetota</taxon>
        <taxon>Actinomycetes</taxon>
        <taxon>Geodermatophilales</taxon>
        <taxon>Geodermatophilaceae</taxon>
        <taxon>Klenkia</taxon>
    </lineage>
</organism>
<dbReference type="PANTHER" id="PTHR30168">
    <property type="entry name" value="PUTATIVE MEMBRANE PROTEIN YPFJ"/>
    <property type="match status" value="1"/>
</dbReference>
<dbReference type="STRING" id="1052260.SAMN05660199_01555"/>
<comment type="subcellular location">
    <subcellularLocation>
        <location evidence="1">Membrane</location>
        <topology evidence="1">Single-pass membrane protein</topology>
    </subcellularLocation>
</comment>
<keyword evidence="2" id="KW-0812">Transmembrane</keyword>
<keyword evidence="6" id="KW-1185">Reference proteome</keyword>
<dbReference type="AlphaFoldDB" id="A0A1H0HSK2"/>
<dbReference type="Pfam" id="PF04228">
    <property type="entry name" value="Zn_peptidase"/>
    <property type="match status" value="1"/>
</dbReference>
<dbReference type="OrthoDB" id="5168289at2"/>
<dbReference type="RefSeq" id="WP_091242561.1">
    <property type="nucleotide sequence ID" value="NZ_FNIR01000004.1"/>
</dbReference>
<accession>A0A1H0HSK2</accession>
<dbReference type="SUPFAM" id="SSF55486">
    <property type="entry name" value="Metalloproteases ('zincins'), catalytic domain"/>
    <property type="match status" value="1"/>
</dbReference>
<protein>
    <submittedName>
        <fullName evidence="5">Putative neutral zinc metallopeptidase</fullName>
    </submittedName>
</protein>